<dbReference type="Proteomes" id="UP000054653">
    <property type="component" value="Unassembled WGS sequence"/>
</dbReference>
<accession>A0A0V1CEE7</accession>
<keyword evidence="2" id="KW-1185">Reference proteome</keyword>
<gene>
    <name evidence="1" type="ORF">T03_11126</name>
</gene>
<organism evidence="1 2">
    <name type="scientific">Trichinella britovi</name>
    <name type="common">Parasitic roundworm</name>
    <dbReference type="NCBI Taxonomy" id="45882"/>
    <lineage>
        <taxon>Eukaryota</taxon>
        <taxon>Metazoa</taxon>
        <taxon>Ecdysozoa</taxon>
        <taxon>Nematoda</taxon>
        <taxon>Enoplea</taxon>
        <taxon>Dorylaimia</taxon>
        <taxon>Trichinellida</taxon>
        <taxon>Trichinellidae</taxon>
        <taxon>Trichinella</taxon>
    </lineage>
</organism>
<proteinExistence type="predicted"/>
<sequence>MTENRFIQNKTVSNNNDIARETVQAVFDMACSVLIGVNVGVNVPSGMVDCGTNFHGLILLDYVTLIVVT</sequence>
<dbReference type="EMBL" id="JYDI01000239">
    <property type="protein sequence ID" value="KRY47554.1"/>
    <property type="molecule type" value="Genomic_DNA"/>
</dbReference>
<protein>
    <submittedName>
        <fullName evidence="1">Uncharacterized protein</fullName>
    </submittedName>
</protein>
<comment type="caution">
    <text evidence="1">The sequence shown here is derived from an EMBL/GenBank/DDBJ whole genome shotgun (WGS) entry which is preliminary data.</text>
</comment>
<name>A0A0V1CEE7_TRIBR</name>
<evidence type="ECO:0000313" key="2">
    <source>
        <dbReference type="Proteomes" id="UP000054653"/>
    </source>
</evidence>
<reference evidence="1 2" key="1">
    <citation type="submission" date="2015-01" db="EMBL/GenBank/DDBJ databases">
        <title>Evolution of Trichinella species and genotypes.</title>
        <authorList>
            <person name="Korhonen P.K."/>
            <person name="Edoardo P."/>
            <person name="Giuseppe L.R."/>
            <person name="Gasser R.B."/>
        </authorList>
    </citation>
    <scope>NUCLEOTIDE SEQUENCE [LARGE SCALE GENOMIC DNA]</scope>
    <source>
        <strain evidence="1">ISS120</strain>
    </source>
</reference>
<dbReference type="AlphaFoldDB" id="A0A0V1CEE7"/>
<evidence type="ECO:0000313" key="1">
    <source>
        <dbReference type="EMBL" id="KRY47554.1"/>
    </source>
</evidence>